<dbReference type="Gene3D" id="3.40.630.30">
    <property type="match status" value="1"/>
</dbReference>
<name>A0ABV1SNU4_9ACTN</name>
<dbReference type="CDD" id="cd04301">
    <property type="entry name" value="NAT_SF"/>
    <property type="match status" value="1"/>
</dbReference>
<dbReference type="PROSITE" id="PS51186">
    <property type="entry name" value="GNAT"/>
    <property type="match status" value="1"/>
</dbReference>
<keyword evidence="5" id="KW-1185">Reference proteome</keyword>
<keyword evidence="2 4" id="KW-0012">Acyltransferase</keyword>
<dbReference type="SUPFAM" id="SSF55729">
    <property type="entry name" value="Acyl-CoA N-acyltransferases (Nat)"/>
    <property type="match status" value="1"/>
</dbReference>
<dbReference type="GO" id="GO:0016746">
    <property type="term" value="F:acyltransferase activity"/>
    <property type="evidence" value="ECO:0007669"/>
    <property type="project" value="UniProtKB-KW"/>
</dbReference>
<dbReference type="InterPro" id="IPR016181">
    <property type="entry name" value="Acyl_CoA_acyltransferase"/>
</dbReference>
<feature type="domain" description="N-acetyltransferase" evidence="3">
    <location>
        <begin position="65"/>
        <end position="202"/>
    </location>
</feature>
<dbReference type="Proteomes" id="UP001496720">
    <property type="component" value="Unassembled WGS sequence"/>
</dbReference>
<organism evidence="4 5">
    <name type="scientific">Streptomyces violaceorubidus</name>
    <dbReference type="NCBI Taxonomy" id="284042"/>
    <lineage>
        <taxon>Bacteria</taxon>
        <taxon>Bacillati</taxon>
        <taxon>Actinomycetota</taxon>
        <taxon>Actinomycetes</taxon>
        <taxon>Kitasatosporales</taxon>
        <taxon>Streptomycetaceae</taxon>
        <taxon>Streptomyces</taxon>
    </lineage>
</organism>
<dbReference type="InterPro" id="IPR000182">
    <property type="entry name" value="GNAT_dom"/>
</dbReference>
<dbReference type="EMBL" id="JBEOZY010000001">
    <property type="protein sequence ID" value="MER6163388.1"/>
    <property type="molecule type" value="Genomic_DNA"/>
</dbReference>
<dbReference type="RefSeq" id="WP_352145659.1">
    <property type="nucleotide sequence ID" value="NZ_JBEOZY010000001.1"/>
</dbReference>
<accession>A0ABV1SNU4</accession>
<comment type="caution">
    <text evidence="4">The sequence shown here is derived from an EMBL/GenBank/DDBJ whole genome shotgun (WGS) entry which is preliminary data.</text>
</comment>
<evidence type="ECO:0000259" key="3">
    <source>
        <dbReference type="PROSITE" id="PS51186"/>
    </source>
</evidence>
<evidence type="ECO:0000313" key="4">
    <source>
        <dbReference type="EMBL" id="MER6163388.1"/>
    </source>
</evidence>
<gene>
    <name evidence="4" type="ORF">ABT188_02135</name>
</gene>
<dbReference type="PANTHER" id="PTHR43877">
    <property type="entry name" value="AMINOALKYLPHOSPHONATE N-ACETYLTRANSFERASE-RELATED-RELATED"/>
    <property type="match status" value="1"/>
</dbReference>
<evidence type="ECO:0000256" key="2">
    <source>
        <dbReference type="ARBA" id="ARBA00023315"/>
    </source>
</evidence>
<keyword evidence="1 4" id="KW-0808">Transferase</keyword>
<evidence type="ECO:0000256" key="1">
    <source>
        <dbReference type="ARBA" id="ARBA00022679"/>
    </source>
</evidence>
<protein>
    <submittedName>
        <fullName evidence="4">GNAT family N-acetyltransferase</fullName>
        <ecNumber evidence="4">2.3.1.-</ecNumber>
    </submittedName>
</protein>
<proteinExistence type="predicted"/>
<dbReference type="Pfam" id="PF00583">
    <property type="entry name" value="Acetyltransf_1"/>
    <property type="match status" value="1"/>
</dbReference>
<dbReference type="EC" id="2.3.1.-" evidence="4"/>
<sequence length="202" mass="23335">MPGAHRAPHPPTRCWSRSWRPSRRYCGRCARTDRRRSTCARRRSACRNHRTGVRRAWWDRGMSDLRIRPAGPEELDAVLAFWKTAAEGTSISDDREGVERLVARDPDALLLAERDEELVGTVIAGFDGWRCHLYRLAVHPDHRRRGIGTALLTAADERFVRLGGRRGDAMVLVRNERAQHAWRAAGYEPQEQWRRWVKHLTG</sequence>
<reference evidence="4 5" key="1">
    <citation type="submission" date="2024-06" db="EMBL/GenBank/DDBJ databases">
        <title>The Natural Products Discovery Center: Release of the First 8490 Sequenced Strains for Exploring Actinobacteria Biosynthetic Diversity.</title>
        <authorList>
            <person name="Kalkreuter E."/>
            <person name="Kautsar S.A."/>
            <person name="Yang D."/>
            <person name="Bader C.D."/>
            <person name="Teijaro C.N."/>
            <person name="Fluegel L."/>
            <person name="Davis C.M."/>
            <person name="Simpson J.R."/>
            <person name="Lauterbach L."/>
            <person name="Steele A.D."/>
            <person name="Gui C."/>
            <person name="Meng S."/>
            <person name="Li G."/>
            <person name="Viehrig K."/>
            <person name="Ye F."/>
            <person name="Su P."/>
            <person name="Kiefer A.F."/>
            <person name="Nichols A."/>
            <person name="Cepeda A.J."/>
            <person name="Yan W."/>
            <person name="Fan B."/>
            <person name="Jiang Y."/>
            <person name="Adhikari A."/>
            <person name="Zheng C.-J."/>
            <person name="Schuster L."/>
            <person name="Cowan T.M."/>
            <person name="Smanski M.J."/>
            <person name="Chevrette M.G."/>
            <person name="De Carvalho L.P.S."/>
            <person name="Shen B."/>
        </authorList>
    </citation>
    <scope>NUCLEOTIDE SEQUENCE [LARGE SCALE GENOMIC DNA]</scope>
    <source>
        <strain evidence="4 5">NPDC001615</strain>
    </source>
</reference>
<evidence type="ECO:0000313" key="5">
    <source>
        <dbReference type="Proteomes" id="UP001496720"/>
    </source>
</evidence>
<dbReference type="InterPro" id="IPR050832">
    <property type="entry name" value="Bact_Acetyltransf"/>
</dbReference>